<dbReference type="PANTHER" id="PTHR35008:SF8">
    <property type="entry name" value="ALCOHOL DEHYDROGENASE CYTOCHROME C SUBUNIT"/>
    <property type="match status" value="1"/>
</dbReference>
<gene>
    <name evidence="6" type="ORF">BGL_2c01470</name>
</gene>
<reference evidence="7" key="1">
    <citation type="submission" date="2011-03" db="EMBL/GenBank/DDBJ databases">
        <authorList>
            <person name="Voget S."/>
            <person name="Streit W.R."/>
            <person name="Jaeger K.E."/>
            <person name="Daniel R."/>
        </authorList>
    </citation>
    <scope>NUCLEOTIDE SEQUENCE [LARGE SCALE GENOMIC DNA]</scope>
    <source>
        <strain evidence="7">PG1</strain>
    </source>
</reference>
<evidence type="ECO:0000256" key="1">
    <source>
        <dbReference type="ARBA" id="ARBA00022617"/>
    </source>
</evidence>
<evidence type="ECO:0000256" key="2">
    <source>
        <dbReference type="ARBA" id="ARBA00022723"/>
    </source>
</evidence>
<dbReference type="Proteomes" id="UP000031838">
    <property type="component" value="Chromosome 2"/>
</dbReference>
<dbReference type="AlphaFoldDB" id="A0A0B6RXX0"/>
<evidence type="ECO:0000313" key="6">
    <source>
        <dbReference type="EMBL" id="AJK48243.1"/>
    </source>
</evidence>
<dbReference type="InterPro" id="IPR036909">
    <property type="entry name" value="Cyt_c-like_dom_sf"/>
</dbReference>
<dbReference type="SUPFAM" id="SSF46626">
    <property type="entry name" value="Cytochrome c"/>
    <property type="match status" value="2"/>
</dbReference>
<evidence type="ECO:0000259" key="5">
    <source>
        <dbReference type="PROSITE" id="PS51007"/>
    </source>
</evidence>
<dbReference type="KEGG" id="bgp:BGL_2c01470"/>
<feature type="domain" description="Cytochrome c" evidence="5">
    <location>
        <begin position="215"/>
        <end position="324"/>
    </location>
</feature>
<keyword evidence="2 4" id="KW-0479">Metal-binding</keyword>
<dbReference type="HOGENOM" id="CLU_499552_0_0_4"/>
<dbReference type="GO" id="GO:0020037">
    <property type="term" value="F:heme binding"/>
    <property type="evidence" value="ECO:0007669"/>
    <property type="project" value="InterPro"/>
</dbReference>
<dbReference type="PROSITE" id="PS51007">
    <property type="entry name" value="CYTC"/>
    <property type="match status" value="2"/>
</dbReference>
<dbReference type="EMBL" id="CP002581">
    <property type="protein sequence ID" value="AJK48243.1"/>
    <property type="molecule type" value="Genomic_DNA"/>
</dbReference>
<feature type="domain" description="Cytochrome c" evidence="5">
    <location>
        <begin position="53"/>
        <end position="159"/>
    </location>
</feature>
<proteinExistence type="predicted"/>
<dbReference type="RefSeq" id="WP_042626922.1">
    <property type="nucleotide sequence ID" value="NZ_CP002581.1"/>
</dbReference>
<evidence type="ECO:0000313" key="7">
    <source>
        <dbReference type="Proteomes" id="UP000031838"/>
    </source>
</evidence>
<keyword evidence="1 4" id="KW-0349">Heme</keyword>
<reference evidence="6 7" key="2">
    <citation type="journal article" date="2016" name="Appl. Microbiol. Biotechnol.">
        <title>Mutations improving production and secretion of extracellular lipase by Burkholderia glumae PG1.</title>
        <authorList>
            <person name="Knapp A."/>
            <person name="Voget S."/>
            <person name="Gao R."/>
            <person name="Zaburannyi N."/>
            <person name="Krysciak D."/>
            <person name="Breuer M."/>
            <person name="Hauer B."/>
            <person name="Streit W.R."/>
            <person name="Muller R."/>
            <person name="Daniel R."/>
            <person name="Jaeger K.E."/>
        </authorList>
    </citation>
    <scope>NUCLEOTIDE SEQUENCE [LARGE SCALE GENOMIC DNA]</scope>
    <source>
        <strain evidence="6 7">PG1</strain>
    </source>
</reference>
<dbReference type="InterPro" id="IPR051459">
    <property type="entry name" value="Cytochrome_c-type_DH"/>
</dbReference>
<evidence type="ECO:0000256" key="3">
    <source>
        <dbReference type="ARBA" id="ARBA00023004"/>
    </source>
</evidence>
<name>A0A0B6RXX0_BURPL</name>
<dbReference type="PANTHER" id="PTHR35008">
    <property type="entry name" value="BLL4482 PROTEIN-RELATED"/>
    <property type="match status" value="1"/>
</dbReference>
<sequence>MPKPTLSSRTHKRVAIGIAAAIVLGVGGFLVLSSPWTWSLTHPTRNVASPGPADLVNGRVIFVAGDCATCHASPVRHNLLMLGGGKALDTAFGKFIMPNISPDRRDGIGRWTLAQFTRAVREGVGPDGRNLYPAFPYTSYQRLSADDVRDLFAYLKTLPPVPGKAPDHQLAFPYNLRRGVGIWRLAFLDGKPLDGGGPAPATPPSLGSTPSIHDQLVARGRYLVEGAAHCAECHSPRNVMGVIESGERFAGGPAPDGKGYFPNITQSDTGINFWAAASIVNYLKTGVSPLGKTAGGDMAEVVQNTRQLPTRDLWAMATYLKTIPGVDRPAPGQPEPNRTDKVVMIPIRHDASPLPASPQAEVARADTLYVTATKPLFTEAAAVGRPDGSHGKLLAAAALHVLKRDGNTLQVELDGWQPAGVTSVIYARRGKRIMSALLDDTATAGLERGAAQADADTGTEWTPVKLTAWIDGADLNTSLANLWHYSSALLNGTCAACHSLPQPQQFSANQWVGTLGGMRRYTSLTDDQYRMLLSYVQNHARDTAPAAGAKP</sequence>
<dbReference type="Gene3D" id="1.10.760.10">
    <property type="entry name" value="Cytochrome c-like domain"/>
    <property type="match status" value="2"/>
</dbReference>
<dbReference type="InterPro" id="IPR009056">
    <property type="entry name" value="Cyt_c-like_dom"/>
</dbReference>
<evidence type="ECO:0000256" key="4">
    <source>
        <dbReference type="PROSITE-ProRule" id="PRU00433"/>
    </source>
</evidence>
<protein>
    <submittedName>
        <fullName evidence="6">Putative alcohol dehydrogenase, cytochrome c subunit</fullName>
    </submittedName>
</protein>
<accession>A0A0B6RXX0</accession>
<dbReference type="GO" id="GO:0009055">
    <property type="term" value="F:electron transfer activity"/>
    <property type="evidence" value="ECO:0007669"/>
    <property type="project" value="InterPro"/>
</dbReference>
<dbReference type="GO" id="GO:0046872">
    <property type="term" value="F:metal ion binding"/>
    <property type="evidence" value="ECO:0007669"/>
    <property type="project" value="UniProtKB-KW"/>
</dbReference>
<keyword evidence="3 4" id="KW-0408">Iron</keyword>
<organism evidence="6 7">
    <name type="scientific">Burkholderia plantarii</name>
    <dbReference type="NCBI Taxonomy" id="41899"/>
    <lineage>
        <taxon>Bacteria</taxon>
        <taxon>Pseudomonadati</taxon>
        <taxon>Pseudomonadota</taxon>
        <taxon>Betaproteobacteria</taxon>
        <taxon>Burkholderiales</taxon>
        <taxon>Burkholderiaceae</taxon>
        <taxon>Burkholderia</taxon>
    </lineage>
</organism>
<dbReference type="Pfam" id="PF00034">
    <property type="entry name" value="Cytochrom_C"/>
    <property type="match status" value="1"/>
</dbReference>
<keyword evidence="7" id="KW-1185">Reference proteome</keyword>